<evidence type="ECO:0000313" key="3">
    <source>
        <dbReference type="Proteomes" id="UP001187192"/>
    </source>
</evidence>
<dbReference type="Proteomes" id="UP001187192">
    <property type="component" value="Unassembled WGS sequence"/>
</dbReference>
<sequence length="347" mass="40032">MRRVHLVRTKGERIEVSFDAKGPPLRKEGDELWSWIGVLAPEHIPIWISDFRSADLAPRKEKVWVEVVTSFTVEPSFKKQALKSCAESAKNFRYDLYQAFVRDHIDEETVWQQSPKVVYNYPTISQDDWEKFIFEKTGQWTEWHASWLDMRIKLDGDFKNASFKIIADAIPMPNASKECHLFLTDLVNGGDVLVAIGRTYMNCVPIDTVHGISLVVLETSLSQASRVPSHTPDREAEGSKRTKKRAVKKKIQSQSEILSGLLCKNRALNDWKTLVGRGIKKRRNYEMLIDTVHCHMHGGYFVLAFMREITLTVDGLVSLQTNDFYTDADMSLVRQEWATFIIRFIQY</sequence>
<proteinExistence type="predicted"/>
<protein>
    <submittedName>
        <fullName evidence="2">Uncharacterized protein</fullName>
    </submittedName>
</protein>
<dbReference type="AlphaFoldDB" id="A0AA87YZS3"/>
<gene>
    <name evidence="2" type="ORF">TIFTF001_045699</name>
</gene>
<dbReference type="PANTHER" id="PTHR33018">
    <property type="entry name" value="OS10G0338966 PROTEIN-RELATED"/>
    <property type="match status" value="1"/>
</dbReference>
<keyword evidence="3" id="KW-1185">Reference proteome</keyword>
<feature type="region of interest" description="Disordered" evidence="1">
    <location>
        <begin position="225"/>
        <end position="245"/>
    </location>
</feature>
<dbReference type="PANTHER" id="PTHR33018:SF34">
    <property type="entry name" value="OS02G0472350 PROTEIN"/>
    <property type="match status" value="1"/>
</dbReference>
<evidence type="ECO:0000313" key="2">
    <source>
        <dbReference type="EMBL" id="GMN22744.1"/>
    </source>
</evidence>
<accession>A0AA87YZS3</accession>
<reference evidence="2" key="1">
    <citation type="submission" date="2023-07" db="EMBL/GenBank/DDBJ databases">
        <title>draft genome sequence of fig (Ficus carica).</title>
        <authorList>
            <person name="Takahashi T."/>
            <person name="Nishimura K."/>
        </authorList>
    </citation>
    <scope>NUCLEOTIDE SEQUENCE</scope>
</reference>
<evidence type="ECO:0000256" key="1">
    <source>
        <dbReference type="SAM" id="MobiDB-lite"/>
    </source>
</evidence>
<dbReference type="EMBL" id="BTGU01004146">
    <property type="protein sequence ID" value="GMN22744.1"/>
    <property type="molecule type" value="Genomic_DNA"/>
</dbReference>
<comment type="caution">
    <text evidence="2">The sequence shown here is derived from an EMBL/GenBank/DDBJ whole genome shotgun (WGS) entry which is preliminary data.</text>
</comment>
<feature type="compositionally biased region" description="Basic and acidic residues" evidence="1">
    <location>
        <begin position="231"/>
        <end position="240"/>
    </location>
</feature>
<name>A0AA87YZS3_FICCA</name>
<organism evidence="2 3">
    <name type="scientific">Ficus carica</name>
    <name type="common">Common fig</name>
    <dbReference type="NCBI Taxonomy" id="3494"/>
    <lineage>
        <taxon>Eukaryota</taxon>
        <taxon>Viridiplantae</taxon>
        <taxon>Streptophyta</taxon>
        <taxon>Embryophyta</taxon>
        <taxon>Tracheophyta</taxon>
        <taxon>Spermatophyta</taxon>
        <taxon>Magnoliopsida</taxon>
        <taxon>eudicotyledons</taxon>
        <taxon>Gunneridae</taxon>
        <taxon>Pentapetalae</taxon>
        <taxon>rosids</taxon>
        <taxon>fabids</taxon>
        <taxon>Rosales</taxon>
        <taxon>Moraceae</taxon>
        <taxon>Ficeae</taxon>
        <taxon>Ficus</taxon>
    </lineage>
</organism>